<dbReference type="EMBL" id="JAUKVY010000022">
    <property type="protein sequence ID" value="MDO1535839.1"/>
    <property type="molecule type" value="Genomic_DNA"/>
</dbReference>
<keyword evidence="2" id="KW-1185">Reference proteome</keyword>
<reference evidence="1" key="1">
    <citation type="submission" date="2023-06" db="EMBL/GenBank/DDBJ databases">
        <authorList>
            <person name="Jiang Y."/>
            <person name="Liu Q."/>
        </authorList>
    </citation>
    <scope>NUCLEOTIDE SEQUENCE</scope>
    <source>
        <strain evidence="1">CGMCC 1.12090</strain>
    </source>
</reference>
<evidence type="ECO:0000313" key="2">
    <source>
        <dbReference type="Proteomes" id="UP001169027"/>
    </source>
</evidence>
<dbReference type="Proteomes" id="UP001169027">
    <property type="component" value="Unassembled WGS sequence"/>
</dbReference>
<organism evidence="1 2">
    <name type="scientific">Variovorax ginsengisoli</name>
    <dbReference type="NCBI Taxonomy" id="363844"/>
    <lineage>
        <taxon>Bacteria</taxon>
        <taxon>Pseudomonadati</taxon>
        <taxon>Pseudomonadota</taxon>
        <taxon>Betaproteobacteria</taxon>
        <taxon>Burkholderiales</taxon>
        <taxon>Comamonadaceae</taxon>
        <taxon>Variovorax</taxon>
    </lineage>
</organism>
<protein>
    <submittedName>
        <fullName evidence="1">WbqC family protein</fullName>
    </submittedName>
</protein>
<sequence>MQPYFLPYLGYFQLMSKVDAFVLYDDVNFINRGWINRNRIDIDGAAHMLTVPLRQASQNRRICDIALGNDTAWRGRIVKSIRQAYARASQFERVFPLIERVVQHPAENLADYLLHSLNCLRDHLGLKTEIIATSRQYGNADLRAQARIIDICLREKADLYVNSIGGIELYDRARFEENGLRLEFLTPSLQPHAHGGAGFMPGLSMVDVLMHNDAASIDAQLQGGVLS</sequence>
<name>A0ABT8SA98_9BURK</name>
<dbReference type="RefSeq" id="WP_301813667.1">
    <property type="nucleotide sequence ID" value="NZ_JAUJZH010000022.1"/>
</dbReference>
<dbReference type="InterPro" id="IPR014985">
    <property type="entry name" value="WbqC"/>
</dbReference>
<gene>
    <name evidence="1" type="ORF">Q2T77_26490</name>
</gene>
<proteinExistence type="predicted"/>
<dbReference type="Pfam" id="PF08889">
    <property type="entry name" value="WbqC"/>
    <property type="match status" value="1"/>
</dbReference>
<accession>A0ABT8SA98</accession>
<comment type="caution">
    <text evidence="1">The sequence shown here is derived from an EMBL/GenBank/DDBJ whole genome shotgun (WGS) entry which is preliminary data.</text>
</comment>
<evidence type="ECO:0000313" key="1">
    <source>
        <dbReference type="EMBL" id="MDO1535839.1"/>
    </source>
</evidence>